<gene>
    <name evidence="1" type="ORF">S01H1_85165</name>
</gene>
<evidence type="ECO:0008006" key="2">
    <source>
        <dbReference type="Google" id="ProtNLM"/>
    </source>
</evidence>
<dbReference type="EMBL" id="BARS01058380">
    <property type="protein sequence ID" value="GAG47940.1"/>
    <property type="molecule type" value="Genomic_DNA"/>
</dbReference>
<proteinExistence type="predicted"/>
<organism evidence="1">
    <name type="scientific">marine sediment metagenome</name>
    <dbReference type="NCBI Taxonomy" id="412755"/>
    <lineage>
        <taxon>unclassified sequences</taxon>
        <taxon>metagenomes</taxon>
        <taxon>ecological metagenomes</taxon>
    </lineage>
</organism>
<sequence length="39" mass="4546">IYLMCPEDNIVAQTVFKRSNFEIVKTNGGTGYVYMQRRC</sequence>
<feature type="non-terminal residue" evidence="1">
    <location>
        <position position="1"/>
    </location>
</feature>
<accession>X0XX63</accession>
<dbReference type="AlphaFoldDB" id="X0XX63"/>
<name>X0XX63_9ZZZZ</name>
<protein>
    <recommendedName>
        <fullName evidence="2">GNAT family N-acetyltransferase</fullName>
    </recommendedName>
</protein>
<comment type="caution">
    <text evidence="1">The sequence shown here is derived from an EMBL/GenBank/DDBJ whole genome shotgun (WGS) entry which is preliminary data.</text>
</comment>
<evidence type="ECO:0000313" key="1">
    <source>
        <dbReference type="EMBL" id="GAG47940.1"/>
    </source>
</evidence>
<reference evidence="1" key="1">
    <citation type="journal article" date="2014" name="Front. Microbiol.">
        <title>High frequency of phylogenetically diverse reductive dehalogenase-homologous genes in deep subseafloor sedimentary metagenomes.</title>
        <authorList>
            <person name="Kawai M."/>
            <person name="Futagami T."/>
            <person name="Toyoda A."/>
            <person name="Takaki Y."/>
            <person name="Nishi S."/>
            <person name="Hori S."/>
            <person name="Arai W."/>
            <person name="Tsubouchi T."/>
            <person name="Morono Y."/>
            <person name="Uchiyama I."/>
            <person name="Ito T."/>
            <person name="Fujiyama A."/>
            <person name="Inagaki F."/>
            <person name="Takami H."/>
        </authorList>
    </citation>
    <scope>NUCLEOTIDE SEQUENCE</scope>
    <source>
        <strain evidence="1">Expedition CK06-06</strain>
    </source>
</reference>